<name>A0A1L1PH67_HYDIT</name>
<dbReference type="EMBL" id="CCAE010000008">
    <property type="protein sequence ID" value="CDN87109.1"/>
    <property type="molecule type" value="Genomic_DNA"/>
</dbReference>
<dbReference type="InterPro" id="IPR009081">
    <property type="entry name" value="PP-bd_ACP"/>
</dbReference>
<dbReference type="SUPFAM" id="SSF51735">
    <property type="entry name" value="NAD(P)-binding Rossmann-fold domains"/>
    <property type="match status" value="2"/>
</dbReference>
<dbReference type="InterPro" id="IPR020841">
    <property type="entry name" value="PKS_Beta-ketoAc_synthase_dom"/>
</dbReference>
<dbReference type="InterPro" id="IPR001227">
    <property type="entry name" value="Ac_transferase_dom_sf"/>
</dbReference>
<dbReference type="InterPro" id="IPR036736">
    <property type="entry name" value="ACP-like_sf"/>
</dbReference>
<feature type="compositionally biased region" description="Low complexity" evidence="7">
    <location>
        <begin position="1415"/>
        <end position="1425"/>
    </location>
</feature>
<evidence type="ECO:0000256" key="3">
    <source>
        <dbReference type="ARBA" id="ARBA00022679"/>
    </source>
</evidence>
<keyword evidence="11" id="KW-1185">Reference proteome</keyword>
<evidence type="ECO:0000256" key="2">
    <source>
        <dbReference type="ARBA" id="ARBA00022553"/>
    </source>
</evidence>
<dbReference type="GO" id="GO:0004312">
    <property type="term" value="F:fatty acid synthase activity"/>
    <property type="evidence" value="ECO:0007669"/>
    <property type="project" value="TreeGrafter"/>
</dbReference>
<dbReference type="InterPro" id="IPR014043">
    <property type="entry name" value="Acyl_transferase_dom"/>
</dbReference>
<dbReference type="Proteomes" id="UP000028878">
    <property type="component" value="Unassembled WGS sequence"/>
</dbReference>
<feature type="region of interest" description="Disordered" evidence="7">
    <location>
        <begin position="1398"/>
        <end position="1430"/>
    </location>
</feature>
<dbReference type="InterPro" id="IPR013968">
    <property type="entry name" value="PKS_KR"/>
</dbReference>
<dbReference type="FunFam" id="1.10.1200.10:FF:000016">
    <property type="entry name" value="Non-ribosomal peptide synthase"/>
    <property type="match status" value="1"/>
</dbReference>
<sequence length="1521" mass="159419">MDHTDNKDLRDKYPAHAIAIVGLAGRFPGASDLDAFWRNIREGVESLEDFSDEDLREAGVDPALSAQPGYVKRGTVLQESEHFDAAFFGLSPREAQVIDPQQRIFLECAWEALEHAGYAPGAIEAPVGVYAGASMNSYLFSQILRNPALAAAVGGYQLMLGNDKDFLCTRVSYKLDLRGPSMTLQTACSTSLVAVQAACRALERHECDMALAGGVSLSFPQRGGYLYQEGMILSPDGHCRPFDADAKGTRPGAGAGLVVLKRLGDALADGDTIHAVIRGAAINNDGAGKAGYTAPSVDGQVEAIATAQILAGVEPRSIGYIEAHGTATPLGDPIEIMALRQVFEGGTDERGFCRLGSLKANLGHLDAAAGVAGLIKAVLVLKNRELPPLVNFQRPNPQLNLETSPFTASAQAAPWPAGATPRRAGVSSFGIGGTNAHVVLEEAPEPARDTGEAGPQLIVLSARTEAALDAATARLKQHLQNHPDASLRDVAWTLQAGRRAFAQRRVVAASSAVELIAALDAPQRLHSARHEGGDRPVAFLFSGQGSQFAGMGAGLYAQYDVYRDAVDRCAELLREPLGRDLRELLFAPAGDKTINQTRYAQPALFVCEYALALLWQSWGVRPAAMLGHSIGEYVAAHLAGVLSLADALTLVAARGRLMQGMAPGGMAAVHMAEGPLRAWLAANAPTLEIAAVNAPGLCAIAGPREALDAGLAALAAQGTEAQALHTSHAFHSSMMDGVLEPFTALVSGLRLNAPTLPYVSNVTGLWITPEQATSPAYYAEHLRRAVLFEAGVRTLAADASLHLLEVGPGRALATLAGMALGPQGARRVAASLGGAREAKQEAPAALEAAGRLWLAGVSLNWAGLHGGRPARRVPLPTYPFERQRHTIEASAPSATATAAAPAADAGDANSVAFSRDVADWLFAPTWARAPLNRAATLPGTWLIAGGADALAEALARRVREAGASALRIKEAGEAESAVAQARAGGQPVVGAFALWGLGAGAATPAKQRDWLHHAPVALAAALAPTASEPVRVIVATAGAHSVLGEPVAQSAAALAVGPVLALPLEMPGLRGRQIDLEAGVADDLAAQHLCDEAVARDEEDMVARRQGQRWLRRHEHTALPAANADALPLSEGAVVLMTGGLGGMGLAIAQRLAERRRARLLLTARTALPPRAEWDAWLAAKGADDRHSLTITALRAIEAAGGEVELAQADAADASAMAAAVQAARARWGRIDAVIHAAGVAGEGSLSALKTPESIEAVLAPKLDGLRVLRELLADTPLELVVLMSSINAVLGAPGVADYASANAVLDAFAESAEVPPAWRRVVAFDWGAWREVGMAAKLEVPAWRRAAWDAYLAKAIGTQDGLDAFERVLASELRRVVVVPYDLPKALSLTRAAALKPPAEAPRTESAPREATPAKDAAPAGARALNADELPQGEVQTRLAAIWVELLGVDSVAAHDDFFHLGGHSLLATRVLARIRESMGVQLALRDMFDASTLQALAQRVQEGMATTESNDDDREEIEF</sequence>
<reference evidence="11" key="2">
    <citation type="submission" date="2014-11" db="EMBL/GenBank/DDBJ databases">
        <title>Draft genome sequence of Hydrogenophaga intermedia S1.</title>
        <authorList>
            <person name="Gan H.M."/>
            <person name="Chew T.H."/>
            <person name="Stolz A."/>
        </authorList>
    </citation>
    <scope>NUCLEOTIDE SEQUENCE [LARGE SCALE GENOMIC DNA]</scope>
    <source>
        <strain evidence="11">S1</strain>
    </source>
</reference>
<evidence type="ECO:0000313" key="10">
    <source>
        <dbReference type="EMBL" id="CDN87109.1"/>
    </source>
</evidence>
<keyword evidence="1" id="KW-0596">Phosphopantetheine</keyword>
<dbReference type="Gene3D" id="3.40.50.720">
    <property type="entry name" value="NAD(P)-binding Rossmann-like Domain"/>
    <property type="match status" value="1"/>
</dbReference>
<dbReference type="SMART" id="SM00827">
    <property type="entry name" value="PKS_AT"/>
    <property type="match status" value="1"/>
</dbReference>
<dbReference type="FunFam" id="3.40.47.10:FF:000042">
    <property type="entry name" value="Polyketide synthase Pks13"/>
    <property type="match status" value="1"/>
</dbReference>
<feature type="domain" description="Ketosynthase family 3 (KS3)" evidence="9">
    <location>
        <begin position="15"/>
        <end position="442"/>
    </location>
</feature>
<dbReference type="InterPro" id="IPR018201">
    <property type="entry name" value="Ketoacyl_synth_AS"/>
</dbReference>
<dbReference type="PANTHER" id="PTHR43775">
    <property type="entry name" value="FATTY ACID SYNTHASE"/>
    <property type="match status" value="1"/>
</dbReference>
<dbReference type="GO" id="GO:0031177">
    <property type="term" value="F:phosphopantetheine binding"/>
    <property type="evidence" value="ECO:0007669"/>
    <property type="project" value="InterPro"/>
</dbReference>
<dbReference type="SMART" id="SM00825">
    <property type="entry name" value="PKS_KS"/>
    <property type="match status" value="1"/>
</dbReference>
<dbReference type="SUPFAM" id="SSF53901">
    <property type="entry name" value="Thiolase-like"/>
    <property type="match status" value="1"/>
</dbReference>
<dbReference type="Gene3D" id="1.10.1200.10">
    <property type="entry name" value="ACP-like"/>
    <property type="match status" value="1"/>
</dbReference>
<dbReference type="SUPFAM" id="SSF47336">
    <property type="entry name" value="ACP-like"/>
    <property type="match status" value="1"/>
</dbReference>
<evidence type="ECO:0000259" key="9">
    <source>
        <dbReference type="PROSITE" id="PS52004"/>
    </source>
</evidence>
<dbReference type="SMART" id="SM00822">
    <property type="entry name" value="PKS_KR"/>
    <property type="match status" value="1"/>
</dbReference>
<organism evidence="10 11">
    <name type="scientific">Hydrogenophaga intermedia</name>
    <dbReference type="NCBI Taxonomy" id="65786"/>
    <lineage>
        <taxon>Bacteria</taxon>
        <taxon>Pseudomonadati</taxon>
        <taxon>Pseudomonadota</taxon>
        <taxon>Betaproteobacteria</taxon>
        <taxon>Burkholderiales</taxon>
        <taxon>Comamonadaceae</taxon>
        <taxon>Hydrogenophaga</taxon>
    </lineage>
</organism>
<evidence type="ECO:0000259" key="8">
    <source>
        <dbReference type="PROSITE" id="PS50075"/>
    </source>
</evidence>
<evidence type="ECO:0000256" key="1">
    <source>
        <dbReference type="ARBA" id="ARBA00022450"/>
    </source>
</evidence>
<dbReference type="PANTHER" id="PTHR43775:SF51">
    <property type="entry name" value="INACTIVE PHENOLPHTHIOCEROL SYNTHESIS POLYKETIDE SYNTHASE TYPE I PKS1-RELATED"/>
    <property type="match status" value="1"/>
</dbReference>
<protein>
    <submittedName>
        <fullName evidence="10">6-deoxyerythronolide-B synthase</fullName>
    </submittedName>
</protein>
<dbReference type="InterPro" id="IPR016039">
    <property type="entry name" value="Thiolase-like"/>
</dbReference>
<evidence type="ECO:0000256" key="4">
    <source>
        <dbReference type="ARBA" id="ARBA00022832"/>
    </source>
</evidence>
<dbReference type="InterPro" id="IPR020806">
    <property type="entry name" value="PKS_PP-bd"/>
</dbReference>
<evidence type="ECO:0000256" key="6">
    <source>
        <dbReference type="ARBA" id="ARBA00023268"/>
    </source>
</evidence>
<dbReference type="InterPro" id="IPR050091">
    <property type="entry name" value="PKS_NRPS_Biosynth_Enz"/>
</dbReference>
<keyword evidence="4" id="KW-0276">Fatty acid metabolism</keyword>
<dbReference type="Pfam" id="PF00109">
    <property type="entry name" value="ketoacyl-synt"/>
    <property type="match status" value="1"/>
</dbReference>
<dbReference type="InterPro" id="IPR006162">
    <property type="entry name" value="Ppantetheine_attach_site"/>
</dbReference>
<dbReference type="InterPro" id="IPR016036">
    <property type="entry name" value="Malonyl_transacylase_ACP-bd"/>
</dbReference>
<keyword evidence="5" id="KW-0443">Lipid metabolism</keyword>
<dbReference type="Pfam" id="PF00698">
    <property type="entry name" value="Acyl_transf_1"/>
    <property type="match status" value="1"/>
</dbReference>
<dbReference type="Pfam" id="PF00550">
    <property type="entry name" value="PP-binding"/>
    <property type="match status" value="1"/>
</dbReference>
<dbReference type="Pfam" id="PF02801">
    <property type="entry name" value="Ketoacyl-synt_C"/>
    <property type="match status" value="1"/>
</dbReference>
<dbReference type="PROSITE" id="PS00606">
    <property type="entry name" value="KS3_1"/>
    <property type="match status" value="1"/>
</dbReference>
<dbReference type="InterPro" id="IPR014031">
    <property type="entry name" value="Ketoacyl_synth_C"/>
</dbReference>
<evidence type="ECO:0000313" key="11">
    <source>
        <dbReference type="Proteomes" id="UP000028878"/>
    </source>
</evidence>
<dbReference type="PROSITE" id="PS50075">
    <property type="entry name" value="CARRIER"/>
    <property type="match status" value="1"/>
</dbReference>
<keyword evidence="3" id="KW-0808">Transferase</keyword>
<dbReference type="Gene3D" id="3.40.47.10">
    <property type="match status" value="1"/>
</dbReference>
<dbReference type="InterPro" id="IPR016035">
    <property type="entry name" value="Acyl_Trfase/lysoPLipase"/>
</dbReference>
<accession>A0A1L1PH67</accession>
<dbReference type="Gene3D" id="3.40.366.10">
    <property type="entry name" value="Malonyl-Coenzyme A Acyl Carrier Protein, domain 2"/>
    <property type="match status" value="1"/>
</dbReference>
<dbReference type="GO" id="GO:0004315">
    <property type="term" value="F:3-oxoacyl-[acyl-carrier-protein] synthase activity"/>
    <property type="evidence" value="ECO:0007669"/>
    <property type="project" value="InterPro"/>
</dbReference>
<keyword evidence="2" id="KW-0597">Phosphoprotein</keyword>
<dbReference type="SUPFAM" id="SSF52151">
    <property type="entry name" value="FabD/lysophospholipase-like"/>
    <property type="match status" value="1"/>
</dbReference>
<dbReference type="CDD" id="cd00833">
    <property type="entry name" value="PKS"/>
    <property type="match status" value="1"/>
</dbReference>
<gene>
    <name evidence="10" type="ORF">BN948_01528</name>
</gene>
<dbReference type="Pfam" id="PF08659">
    <property type="entry name" value="KR"/>
    <property type="match status" value="1"/>
</dbReference>
<proteinExistence type="predicted"/>
<dbReference type="InterPro" id="IPR057326">
    <property type="entry name" value="KR_dom"/>
</dbReference>
<dbReference type="Pfam" id="PF22621">
    <property type="entry name" value="CurL-like_PKS_C"/>
    <property type="match status" value="1"/>
</dbReference>
<feature type="domain" description="Carrier" evidence="8">
    <location>
        <begin position="1431"/>
        <end position="1506"/>
    </location>
</feature>
<evidence type="ECO:0000256" key="7">
    <source>
        <dbReference type="SAM" id="MobiDB-lite"/>
    </source>
</evidence>
<dbReference type="SMART" id="SM00823">
    <property type="entry name" value="PKS_PP"/>
    <property type="match status" value="1"/>
</dbReference>
<keyword evidence="6" id="KW-0511">Multifunctional enzyme</keyword>
<dbReference type="PROSITE" id="PS00012">
    <property type="entry name" value="PHOSPHOPANTETHEINE"/>
    <property type="match status" value="1"/>
</dbReference>
<dbReference type="PROSITE" id="PS52004">
    <property type="entry name" value="KS3_2"/>
    <property type="match status" value="1"/>
</dbReference>
<dbReference type="GO" id="GO:0044550">
    <property type="term" value="P:secondary metabolite biosynthetic process"/>
    <property type="evidence" value="ECO:0007669"/>
    <property type="project" value="UniProtKB-ARBA"/>
</dbReference>
<evidence type="ECO:0000256" key="5">
    <source>
        <dbReference type="ARBA" id="ARBA00023098"/>
    </source>
</evidence>
<reference evidence="11" key="1">
    <citation type="submission" date="2014-02" db="EMBL/GenBank/DDBJ databases">
        <authorList>
            <person name="Gan H."/>
        </authorList>
    </citation>
    <scope>NUCLEOTIDE SEQUENCE [LARGE SCALE GENOMIC DNA]</scope>
    <source>
        <strain evidence="11">S1</strain>
    </source>
</reference>
<dbReference type="RefSeq" id="WP_009517171.1">
    <property type="nucleotide sequence ID" value="NZ_CCAE010000008.1"/>
</dbReference>
<dbReference type="Gene3D" id="3.30.70.3290">
    <property type="match status" value="1"/>
</dbReference>
<dbReference type="InterPro" id="IPR036291">
    <property type="entry name" value="NAD(P)-bd_dom_sf"/>
</dbReference>
<dbReference type="SUPFAM" id="SSF55048">
    <property type="entry name" value="Probable ACP-binding domain of malonyl-CoA ACP transacylase"/>
    <property type="match status" value="1"/>
</dbReference>
<dbReference type="GO" id="GO:0006633">
    <property type="term" value="P:fatty acid biosynthetic process"/>
    <property type="evidence" value="ECO:0007669"/>
    <property type="project" value="InterPro"/>
</dbReference>
<dbReference type="InterPro" id="IPR014030">
    <property type="entry name" value="Ketoacyl_synth_N"/>
</dbReference>